<comment type="caution">
    <text evidence="2">The sequence shown here is derived from an EMBL/GenBank/DDBJ whole genome shotgun (WGS) entry which is preliminary data.</text>
</comment>
<dbReference type="EMBL" id="JAQZSM010000023">
    <property type="protein sequence ID" value="MDD7973002.1"/>
    <property type="molecule type" value="Genomic_DNA"/>
</dbReference>
<dbReference type="GO" id="GO:0016746">
    <property type="term" value="F:acyltransferase activity"/>
    <property type="evidence" value="ECO:0007669"/>
    <property type="project" value="UniProtKB-KW"/>
</dbReference>
<dbReference type="InterPro" id="IPR000182">
    <property type="entry name" value="GNAT_dom"/>
</dbReference>
<keyword evidence="2" id="KW-0012">Acyltransferase</keyword>
<dbReference type="EC" id="2.3.1.-" evidence="2"/>
<evidence type="ECO:0000313" key="2">
    <source>
        <dbReference type="EMBL" id="MDD7973002.1"/>
    </source>
</evidence>
<dbReference type="PANTHER" id="PTHR47237:SF2">
    <property type="entry name" value="BLL4206 PROTEIN"/>
    <property type="match status" value="1"/>
</dbReference>
<dbReference type="RefSeq" id="WP_274353676.1">
    <property type="nucleotide sequence ID" value="NZ_JAQZSM010000023.1"/>
</dbReference>
<feature type="domain" description="N-acetyltransferase" evidence="1">
    <location>
        <begin position="12"/>
        <end position="143"/>
    </location>
</feature>
<proteinExistence type="predicted"/>
<dbReference type="InterPro" id="IPR052729">
    <property type="entry name" value="Acyl/Acetyltrans_Enzymes"/>
</dbReference>
<dbReference type="InterPro" id="IPR041496">
    <property type="entry name" value="YitH/HolE_GNAT"/>
</dbReference>
<gene>
    <name evidence="2" type="ORF">PUT78_18110</name>
</gene>
<keyword evidence="3" id="KW-1185">Reference proteome</keyword>
<dbReference type="Gene3D" id="3.40.630.30">
    <property type="match status" value="1"/>
</dbReference>
<accession>A0ABT5TD00</accession>
<reference evidence="2" key="1">
    <citation type="submission" date="2023-02" db="EMBL/GenBank/DDBJ databases">
        <title>Description of Roseinatronobacter alkalisoli sp. nov., an alkaliphilic bacerium isolated from soda soil.</title>
        <authorList>
            <person name="Wei W."/>
        </authorList>
    </citation>
    <scope>NUCLEOTIDE SEQUENCE</scope>
    <source>
        <strain evidence="2">HJB301</strain>
    </source>
</reference>
<dbReference type="Pfam" id="PF13508">
    <property type="entry name" value="Acetyltransf_7"/>
    <property type="match status" value="1"/>
</dbReference>
<dbReference type="SUPFAM" id="SSF55729">
    <property type="entry name" value="Acyl-CoA N-acyltransferases (Nat)"/>
    <property type="match status" value="1"/>
</dbReference>
<dbReference type="InterPro" id="IPR016181">
    <property type="entry name" value="Acyl_CoA_acyltransferase"/>
</dbReference>
<dbReference type="Proteomes" id="UP001431784">
    <property type="component" value="Unassembled WGS sequence"/>
</dbReference>
<dbReference type="Pfam" id="PF18014">
    <property type="entry name" value="Acetyltransf_18"/>
    <property type="match status" value="1"/>
</dbReference>
<dbReference type="CDD" id="cd04301">
    <property type="entry name" value="NAT_SF"/>
    <property type="match status" value="1"/>
</dbReference>
<evidence type="ECO:0000259" key="1">
    <source>
        <dbReference type="PROSITE" id="PS51186"/>
    </source>
</evidence>
<dbReference type="PANTHER" id="PTHR47237">
    <property type="entry name" value="SLL0310 PROTEIN"/>
    <property type="match status" value="1"/>
</dbReference>
<dbReference type="PROSITE" id="PS51186">
    <property type="entry name" value="GNAT"/>
    <property type="match status" value="1"/>
</dbReference>
<evidence type="ECO:0000313" key="3">
    <source>
        <dbReference type="Proteomes" id="UP001431784"/>
    </source>
</evidence>
<name>A0ABT5TD00_9RHOB</name>
<organism evidence="2 3">
    <name type="scientific">Roseinatronobacter alkalisoli</name>
    <dbReference type="NCBI Taxonomy" id="3028235"/>
    <lineage>
        <taxon>Bacteria</taxon>
        <taxon>Pseudomonadati</taxon>
        <taxon>Pseudomonadota</taxon>
        <taxon>Alphaproteobacteria</taxon>
        <taxon>Rhodobacterales</taxon>
        <taxon>Paracoccaceae</taxon>
        <taxon>Roseinatronobacter</taxon>
    </lineage>
</organism>
<sequence>MTRLDIPAPTTVEIVPFTEQHMPGALALSQAEGWPHRHEDWALSLSVSQGVAAVGDGRVLGTALCSLHGPVATLNLIIVDAAMRGRGLGRQMMQRVIELAGDREMRLAATEEGKPLYRKLGFRDYDQIVQLQGVATAARPKQVVHAGAVDTGILAGMDSDASGMERAALLARIASNGVTLSTDGGFALLRSFGRGHVLGPVVARDATAARSLFAAGATRMAGQFLRIDVFESHGLAPYVESLGLSMVVGCTAMVHSPRQRPASNYQTHALVSQALG</sequence>
<protein>
    <submittedName>
        <fullName evidence="2">GNAT family N-acetyltransferase</fullName>
        <ecNumber evidence="2">2.3.1.-</ecNumber>
    </submittedName>
</protein>
<dbReference type="Gene3D" id="3.40.630.90">
    <property type="match status" value="1"/>
</dbReference>
<keyword evidence="2" id="KW-0808">Transferase</keyword>